<reference evidence="2 3" key="1">
    <citation type="journal article" date="2023" name="Plants (Basel)">
        <title>Bridging the Gap: Combining Genomics and Transcriptomics Approaches to Understand Stylosanthes scabra, an Orphan Legume from the Brazilian Caatinga.</title>
        <authorList>
            <person name="Ferreira-Neto J.R.C."/>
            <person name="da Silva M.D."/>
            <person name="Binneck E."/>
            <person name="de Melo N.F."/>
            <person name="da Silva R.H."/>
            <person name="de Melo A.L.T.M."/>
            <person name="Pandolfi V."/>
            <person name="Bustamante F.O."/>
            <person name="Brasileiro-Vidal A.C."/>
            <person name="Benko-Iseppon A.M."/>
        </authorList>
    </citation>
    <scope>NUCLEOTIDE SEQUENCE [LARGE SCALE GENOMIC DNA]</scope>
    <source>
        <tissue evidence="2">Leaves</tissue>
    </source>
</reference>
<keyword evidence="3" id="KW-1185">Reference proteome</keyword>
<protein>
    <submittedName>
        <fullName evidence="2">Uncharacterized protein</fullName>
    </submittedName>
</protein>
<evidence type="ECO:0000256" key="1">
    <source>
        <dbReference type="SAM" id="MobiDB-lite"/>
    </source>
</evidence>
<sequence length="127" mass="14822">MSRQRTSTQSRLQALISSLDDEDKNRTPRDPNTIKNRYAEDSFKKFYYNKSLHYEGQLAEDDQICQFVEEGSDDYEALTSTPVERVPWDAILEKICESNSSWDWNGSKRFESEPADEGIHNMTLFDL</sequence>
<proteinExistence type="predicted"/>
<organism evidence="2 3">
    <name type="scientific">Stylosanthes scabra</name>
    <dbReference type="NCBI Taxonomy" id="79078"/>
    <lineage>
        <taxon>Eukaryota</taxon>
        <taxon>Viridiplantae</taxon>
        <taxon>Streptophyta</taxon>
        <taxon>Embryophyta</taxon>
        <taxon>Tracheophyta</taxon>
        <taxon>Spermatophyta</taxon>
        <taxon>Magnoliopsida</taxon>
        <taxon>eudicotyledons</taxon>
        <taxon>Gunneridae</taxon>
        <taxon>Pentapetalae</taxon>
        <taxon>rosids</taxon>
        <taxon>fabids</taxon>
        <taxon>Fabales</taxon>
        <taxon>Fabaceae</taxon>
        <taxon>Papilionoideae</taxon>
        <taxon>50 kb inversion clade</taxon>
        <taxon>dalbergioids sensu lato</taxon>
        <taxon>Dalbergieae</taxon>
        <taxon>Pterocarpus clade</taxon>
        <taxon>Stylosanthes</taxon>
    </lineage>
</organism>
<dbReference type="EMBL" id="JASCZI010211578">
    <property type="protein sequence ID" value="MED6194680.1"/>
    <property type="molecule type" value="Genomic_DNA"/>
</dbReference>
<feature type="compositionally biased region" description="Polar residues" evidence="1">
    <location>
        <begin position="1"/>
        <end position="16"/>
    </location>
</feature>
<gene>
    <name evidence="2" type="ORF">PIB30_030747</name>
</gene>
<name>A0ABU6XBV9_9FABA</name>
<dbReference type="Proteomes" id="UP001341840">
    <property type="component" value="Unassembled WGS sequence"/>
</dbReference>
<evidence type="ECO:0000313" key="2">
    <source>
        <dbReference type="EMBL" id="MED6194680.1"/>
    </source>
</evidence>
<feature type="region of interest" description="Disordered" evidence="1">
    <location>
        <begin position="1"/>
        <end position="35"/>
    </location>
</feature>
<evidence type="ECO:0000313" key="3">
    <source>
        <dbReference type="Proteomes" id="UP001341840"/>
    </source>
</evidence>
<accession>A0ABU6XBV9</accession>
<comment type="caution">
    <text evidence="2">The sequence shown here is derived from an EMBL/GenBank/DDBJ whole genome shotgun (WGS) entry which is preliminary data.</text>
</comment>